<feature type="domain" description="GH18" evidence="5">
    <location>
        <begin position="90"/>
        <end position="419"/>
    </location>
</feature>
<dbReference type="Gene3D" id="3.20.20.80">
    <property type="entry name" value="Glycosidases"/>
    <property type="match status" value="1"/>
</dbReference>
<dbReference type="GO" id="GO:0005576">
    <property type="term" value="C:extracellular region"/>
    <property type="evidence" value="ECO:0007669"/>
    <property type="project" value="TreeGrafter"/>
</dbReference>
<dbReference type="AlphaFoldDB" id="A0AAD5XED2"/>
<gene>
    <name evidence="6" type="primary">CHT1_1</name>
    <name evidence="6" type="ORF">HK100_001657</name>
</gene>
<dbReference type="InterPro" id="IPR017853">
    <property type="entry name" value="GH"/>
</dbReference>
<evidence type="ECO:0000259" key="5">
    <source>
        <dbReference type="PROSITE" id="PS51910"/>
    </source>
</evidence>
<dbReference type="Proteomes" id="UP001211907">
    <property type="component" value="Unassembled WGS sequence"/>
</dbReference>
<evidence type="ECO:0000256" key="4">
    <source>
        <dbReference type="SAM" id="Phobius"/>
    </source>
</evidence>
<keyword evidence="4" id="KW-0812">Transmembrane</keyword>
<accession>A0AAD5XED2</accession>
<feature type="compositionally biased region" description="Polar residues" evidence="3">
    <location>
        <begin position="56"/>
        <end position="67"/>
    </location>
</feature>
<feature type="compositionally biased region" description="Low complexity" evidence="3">
    <location>
        <begin position="68"/>
        <end position="83"/>
    </location>
</feature>
<protein>
    <submittedName>
        <fullName evidence="6">Chitinase 1</fullName>
    </submittedName>
</protein>
<keyword evidence="4" id="KW-1133">Transmembrane helix</keyword>
<comment type="caution">
    <text evidence="6">The sequence shown here is derived from an EMBL/GenBank/DDBJ whole genome shotgun (WGS) entry which is preliminary data.</text>
</comment>
<dbReference type="InterPro" id="IPR001223">
    <property type="entry name" value="Glyco_hydro18_cat"/>
</dbReference>
<organism evidence="6 7">
    <name type="scientific">Physocladia obscura</name>
    <dbReference type="NCBI Taxonomy" id="109957"/>
    <lineage>
        <taxon>Eukaryota</taxon>
        <taxon>Fungi</taxon>
        <taxon>Fungi incertae sedis</taxon>
        <taxon>Chytridiomycota</taxon>
        <taxon>Chytridiomycota incertae sedis</taxon>
        <taxon>Chytridiomycetes</taxon>
        <taxon>Chytridiales</taxon>
        <taxon>Chytriomycetaceae</taxon>
        <taxon>Physocladia</taxon>
    </lineage>
</organism>
<evidence type="ECO:0000313" key="7">
    <source>
        <dbReference type="Proteomes" id="UP001211907"/>
    </source>
</evidence>
<dbReference type="EMBL" id="JADGJH010001365">
    <property type="protein sequence ID" value="KAJ3114466.1"/>
    <property type="molecule type" value="Genomic_DNA"/>
</dbReference>
<dbReference type="PROSITE" id="PS51910">
    <property type="entry name" value="GH18_2"/>
    <property type="match status" value="1"/>
</dbReference>
<dbReference type="PANTHER" id="PTHR45708:SF49">
    <property type="entry name" value="ENDOCHITINASE"/>
    <property type="match status" value="1"/>
</dbReference>
<evidence type="ECO:0000256" key="1">
    <source>
        <dbReference type="ARBA" id="ARBA00022801"/>
    </source>
</evidence>
<sequence>MSETVNVYAADAIVKEASPPPRNRVKIIVASIVGAIVIIAVALLAYFLTRNKSSASSVTGTGSPATQVNTTSTVGSSGTNSTTTTPVKKGKLLGYYGQNAIANGVDIMLGTNSRNTSTSNYQRPLAYYCQTGFYDTVNLAFLNIFGGGQNTFTITFASFNLTTPYGGHYTYNGDGKESNDDGVVQGYANIGADIKTCQALGVKIVLSLGGDKVSPYTFVAGDGLAYATLFYNMFLDGTSSVRPFGAGVILDGIEMDVEKNDDPAVWNPEMIALLTNLKKLSPKSQVAVVPQCFLGTTGQDQNVGDVIASAASSIDYLIIQYYNNPVCSYPYGFNYEIWTSLYSGPLIIGLAGDWTSAISGGFLDDNSLQTVYDLVKNDSQFTGFSVYDVSSSNPPAFAWSYLDYSNPPISHYSQTLRDVLDGQTIGVSSAALGTGPLRNTSIAMRCGGTWVEANSTCSNAICSDTSSANCGANQNCFQNLSPVC</sequence>
<evidence type="ECO:0000256" key="2">
    <source>
        <dbReference type="ARBA" id="ARBA00023295"/>
    </source>
</evidence>
<dbReference type="SUPFAM" id="SSF51445">
    <property type="entry name" value="(Trans)glycosidases"/>
    <property type="match status" value="1"/>
</dbReference>
<feature type="region of interest" description="Disordered" evidence="3">
    <location>
        <begin position="56"/>
        <end position="83"/>
    </location>
</feature>
<dbReference type="InterPro" id="IPR050542">
    <property type="entry name" value="Glycosyl_Hydrlase18_Chitinase"/>
</dbReference>
<evidence type="ECO:0000256" key="3">
    <source>
        <dbReference type="SAM" id="MobiDB-lite"/>
    </source>
</evidence>
<proteinExistence type="predicted"/>
<dbReference type="GO" id="GO:0004568">
    <property type="term" value="F:chitinase activity"/>
    <property type="evidence" value="ECO:0007669"/>
    <property type="project" value="TreeGrafter"/>
</dbReference>
<reference evidence="6" key="1">
    <citation type="submission" date="2020-05" db="EMBL/GenBank/DDBJ databases">
        <title>Phylogenomic resolution of chytrid fungi.</title>
        <authorList>
            <person name="Stajich J.E."/>
            <person name="Amses K."/>
            <person name="Simmons R."/>
            <person name="Seto K."/>
            <person name="Myers J."/>
            <person name="Bonds A."/>
            <person name="Quandt C.A."/>
            <person name="Barry K."/>
            <person name="Liu P."/>
            <person name="Grigoriev I."/>
            <person name="Longcore J.E."/>
            <person name="James T.Y."/>
        </authorList>
    </citation>
    <scope>NUCLEOTIDE SEQUENCE</scope>
    <source>
        <strain evidence="6">JEL0513</strain>
    </source>
</reference>
<dbReference type="PANTHER" id="PTHR45708">
    <property type="entry name" value="ENDOCHITINASE"/>
    <property type="match status" value="1"/>
</dbReference>
<dbReference type="GO" id="GO:0005975">
    <property type="term" value="P:carbohydrate metabolic process"/>
    <property type="evidence" value="ECO:0007669"/>
    <property type="project" value="InterPro"/>
</dbReference>
<keyword evidence="2" id="KW-0326">Glycosidase</keyword>
<keyword evidence="1" id="KW-0378">Hydrolase</keyword>
<feature type="transmembrane region" description="Helical" evidence="4">
    <location>
        <begin position="27"/>
        <end position="48"/>
    </location>
</feature>
<keyword evidence="4" id="KW-0472">Membrane</keyword>
<name>A0AAD5XED2_9FUNG</name>
<evidence type="ECO:0000313" key="6">
    <source>
        <dbReference type="EMBL" id="KAJ3114466.1"/>
    </source>
</evidence>
<keyword evidence="7" id="KW-1185">Reference proteome</keyword>